<comment type="caution">
    <text evidence="1">The sequence shown here is derived from an EMBL/GenBank/DDBJ whole genome shotgun (WGS) entry which is preliminary data.</text>
</comment>
<reference evidence="1" key="1">
    <citation type="journal article" date="2019" name="Sci. Rep.">
        <title>Draft genome of Tanacetum cinerariifolium, the natural source of mosquito coil.</title>
        <authorList>
            <person name="Yamashiro T."/>
            <person name="Shiraishi A."/>
            <person name="Satake H."/>
            <person name="Nakayama K."/>
        </authorList>
    </citation>
    <scope>NUCLEOTIDE SEQUENCE</scope>
</reference>
<organism evidence="1">
    <name type="scientific">Tanacetum cinerariifolium</name>
    <name type="common">Dalmatian daisy</name>
    <name type="synonym">Chrysanthemum cinerariifolium</name>
    <dbReference type="NCBI Taxonomy" id="118510"/>
    <lineage>
        <taxon>Eukaryota</taxon>
        <taxon>Viridiplantae</taxon>
        <taxon>Streptophyta</taxon>
        <taxon>Embryophyta</taxon>
        <taxon>Tracheophyta</taxon>
        <taxon>Spermatophyta</taxon>
        <taxon>Magnoliopsida</taxon>
        <taxon>eudicotyledons</taxon>
        <taxon>Gunneridae</taxon>
        <taxon>Pentapetalae</taxon>
        <taxon>asterids</taxon>
        <taxon>campanulids</taxon>
        <taxon>Asterales</taxon>
        <taxon>Asteraceae</taxon>
        <taxon>Asteroideae</taxon>
        <taxon>Anthemideae</taxon>
        <taxon>Anthemidinae</taxon>
        <taxon>Tanacetum</taxon>
    </lineage>
</organism>
<dbReference type="AlphaFoldDB" id="A0A699J4J4"/>
<feature type="non-terminal residue" evidence="1">
    <location>
        <position position="67"/>
    </location>
</feature>
<dbReference type="EMBL" id="BKCJ010368209">
    <property type="protein sequence ID" value="GFA09554.1"/>
    <property type="molecule type" value="Genomic_DNA"/>
</dbReference>
<accession>A0A699J4J4</accession>
<evidence type="ECO:0000313" key="1">
    <source>
        <dbReference type="EMBL" id="GFA09554.1"/>
    </source>
</evidence>
<gene>
    <name evidence="1" type="ORF">Tci_581526</name>
</gene>
<sequence length="67" mass="7981">MSPTNDNHKMASLDDDDDDLGFLDNLALELRVRKEAFQLEYREETSRWILKYENDVRYVKHQAVQPP</sequence>
<proteinExistence type="predicted"/>
<name>A0A699J4J4_TANCI</name>
<protein>
    <submittedName>
        <fullName evidence="1">Uncharacterized protein</fullName>
    </submittedName>
</protein>